<feature type="domain" description="Acetyl xylan esterase" evidence="3">
    <location>
        <begin position="118"/>
        <end position="356"/>
    </location>
</feature>
<comment type="caution">
    <text evidence="4">The sequence shown here is derived from an EMBL/GenBank/DDBJ whole genome shotgun (WGS) entry which is preliminary data.</text>
</comment>
<dbReference type="Gene3D" id="3.40.50.1820">
    <property type="entry name" value="alpha/beta hydrolase"/>
    <property type="match status" value="1"/>
</dbReference>
<dbReference type="InterPro" id="IPR008391">
    <property type="entry name" value="AXE1_dom"/>
</dbReference>
<feature type="active site" description="Charge relay system" evidence="1">
    <location>
        <position position="339"/>
    </location>
</feature>
<protein>
    <submittedName>
        <fullName evidence="4">Cephalosporin-C deacetylase</fullName>
        <ecNumber evidence="4">3.1.1.41</ecNumber>
    </submittedName>
</protein>
<dbReference type="PANTHER" id="PTHR40111:SF1">
    <property type="entry name" value="CEPHALOSPORIN-C DEACETYLASE"/>
    <property type="match status" value="1"/>
</dbReference>
<dbReference type="SUPFAM" id="SSF53474">
    <property type="entry name" value="alpha/beta-Hydrolases"/>
    <property type="match status" value="1"/>
</dbReference>
<feature type="active site" description="Nucleophile" evidence="1">
    <location>
        <position position="223"/>
    </location>
</feature>
<dbReference type="InterPro" id="IPR029058">
    <property type="entry name" value="AB_hydrolase_fold"/>
</dbReference>
<keyword evidence="5" id="KW-1185">Reference proteome</keyword>
<sequence>MVQVDLPIEQLRTYRNPRPAPPGLGEYWDRTLAQSRAAAGPVRADRVDVGLRTVTCYDVTFPGFAGEDVRAWWLVPVLPDGVGDALPDGVAGALPEGVAGAGMDGVADADTNGRGGTGSLPVVVEFLGYGGGRGLPHERLTWASHGFAQLVVDSRGQGSIWNTGDTPDPHGSAGGGVGLLTKGVDHPDHLYYRRLLTDAVLAVDAAARLPGADPSRIATLGHSQGGALALAAAALNPAVAAVGARAPFLCGIARALEVTDAEPYGDLARYLSVHRTRAEEVLALLDHVDLSFLAPRLRCPTWISVGLADPICPPSGIFGAINAIEAVAPEIRTWPYGGHEAGGAHDDAHLAAWLAEHLGPAAADQHLPPDQHPNQGQP</sequence>
<dbReference type="PANTHER" id="PTHR40111">
    <property type="entry name" value="CEPHALOSPORIN-C DEACETYLASE"/>
    <property type="match status" value="1"/>
</dbReference>
<proteinExistence type="predicted"/>
<keyword evidence="4" id="KW-0378">Hydrolase</keyword>
<feature type="active site" description="Charge relay system" evidence="1">
    <location>
        <position position="309"/>
    </location>
</feature>
<evidence type="ECO:0000313" key="5">
    <source>
        <dbReference type="Proteomes" id="UP000419743"/>
    </source>
</evidence>
<name>A0A7M4DL70_9MICO</name>
<dbReference type="GO" id="GO:0047739">
    <property type="term" value="F:cephalosporin-C deacetylase activity"/>
    <property type="evidence" value="ECO:0007669"/>
    <property type="project" value="UniProtKB-EC"/>
</dbReference>
<dbReference type="AlphaFoldDB" id="A0A7M4DL70"/>
<organism evidence="4 5">
    <name type="scientific">Occultella aeris</name>
    <dbReference type="NCBI Taxonomy" id="2761496"/>
    <lineage>
        <taxon>Bacteria</taxon>
        <taxon>Bacillati</taxon>
        <taxon>Actinomycetota</taxon>
        <taxon>Actinomycetes</taxon>
        <taxon>Micrococcales</taxon>
        <taxon>Ruaniaceae</taxon>
        <taxon>Occultella</taxon>
    </lineage>
</organism>
<evidence type="ECO:0000256" key="2">
    <source>
        <dbReference type="PIRSR" id="PIRSR639069-2"/>
    </source>
</evidence>
<evidence type="ECO:0000256" key="1">
    <source>
        <dbReference type="PIRSR" id="PIRSR639069-1"/>
    </source>
</evidence>
<evidence type="ECO:0000259" key="3">
    <source>
        <dbReference type="Pfam" id="PF05448"/>
    </source>
</evidence>
<dbReference type="EMBL" id="CACRYJ010000042">
    <property type="protein sequence ID" value="VZO37966.1"/>
    <property type="molecule type" value="Genomic_DNA"/>
</dbReference>
<feature type="binding site" evidence="2">
    <location>
        <position position="129"/>
    </location>
    <ligand>
        <name>substrate</name>
    </ligand>
</feature>
<dbReference type="Pfam" id="PF05448">
    <property type="entry name" value="AXE1"/>
    <property type="match status" value="2"/>
</dbReference>
<reference evidence="4 5" key="1">
    <citation type="submission" date="2019-11" db="EMBL/GenBank/DDBJ databases">
        <authorList>
            <person name="Criscuolo A."/>
        </authorList>
    </citation>
    <scope>NUCLEOTIDE SEQUENCE [LARGE SCALE GENOMIC DNA]</scope>
    <source>
        <strain evidence="4">CIP111667</strain>
    </source>
</reference>
<dbReference type="InterPro" id="IPR039069">
    <property type="entry name" value="CE7"/>
</dbReference>
<dbReference type="EC" id="3.1.1.41" evidence="4"/>
<gene>
    <name evidence="4" type="primary">axeA_5</name>
    <name evidence="4" type="ORF">HALOF300_02886</name>
</gene>
<dbReference type="GO" id="GO:0005976">
    <property type="term" value="P:polysaccharide metabolic process"/>
    <property type="evidence" value="ECO:0007669"/>
    <property type="project" value="TreeGrafter"/>
</dbReference>
<accession>A0A7M4DL70</accession>
<evidence type="ECO:0000313" key="4">
    <source>
        <dbReference type="EMBL" id="VZO37966.1"/>
    </source>
</evidence>
<dbReference type="Proteomes" id="UP000419743">
    <property type="component" value="Unassembled WGS sequence"/>
</dbReference>
<feature type="domain" description="Acetyl xylan esterase" evidence="3">
    <location>
        <begin position="1"/>
        <end position="77"/>
    </location>
</feature>
<dbReference type="RefSeq" id="WP_156741607.1">
    <property type="nucleotide sequence ID" value="NZ_CACRYJ010000042.1"/>
</dbReference>